<reference evidence="1" key="1">
    <citation type="submission" date="2025-08" db="UniProtKB">
        <authorList>
            <consortium name="Ensembl"/>
        </authorList>
    </citation>
    <scope>IDENTIFICATION</scope>
</reference>
<proteinExistence type="predicted"/>
<dbReference type="AlphaFoldDB" id="A0A673K2J3"/>
<sequence>MIRSLSLLKYSLNVSQRAHISLLSSSRGVGKRITCAAGVSVAHRRYSTQQAESTEEETLHTIISDTENVQGKPNVLKLQVYV</sequence>
<evidence type="ECO:0000313" key="2">
    <source>
        <dbReference type="Proteomes" id="UP000472270"/>
    </source>
</evidence>
<accession>A0A673K2J3</accession>
<keyword evidence="2" id="KW-1185">Reference proteome</keyword>
<organism evidence="1 2">
    <name type="scientific">Sinocyclocheilus rhinocerous</name>
    <dbReference type="NCBI Taxonomy" id="307959"/>
    <lineage>
        <taxon>Eukaryota</taxon>
        <taxon>Metazoa</taxon>
        <taxon>Chordata</taxon>
        <taxon>Craniata</taxon>
        <taxon>Vertebrata</taxon>
        <taxon>Euteleostomi</taxon>
        <taxon>Actinopterygii</taxon>
        <taxon>Neopterygii</taxon>
        <taxon>Teleostei</taxon>
        <taxon>Ostariophysi</taxon>
        <taxon>Cypriniformes</taxon>
        <taxon>Cyprinidae</taxon>
        <taxon>Cyprininae</taxon>
        <taxon>Sinocyclocheilus</taxon>
    </lineage>
</organism>
<dbReference type="Proteomes" id="UP000472270">
    <property type="component" value="Unassembled WGS sequence"/>
</dbReference>
<dbReference type="Ensembl" id="ENSSRHT00000060186.1">
    <property type="protein sequence ID" value="ENSSRHP00000058562.1"/>
    <property type="gene ID" value="ENSSRHG00000029332.1"/>
</dbReference>
<name>A0A673K2J3_9TELE</name>
<evidence type="ECO:0000313" key="1">
    <source>
        <dbReference type="Ensembl" id="ENSSRHP00000058562.1"/>
    </source>
</evidence>
<protein>
    <submittedName>
        <fullName evidence="1">Uncharacterized protein</fullName>
    </submittedName>
</protein>
<reference evidence="1" key="2">
    <citation type="submission" date="2025-09" db="UniProtKB">
        <authorList>
            <consortium name="Ensembl"/>
        </authorList>
    </citation>
    <scope>IDENTIFICATION</scope>
</reference>